<sequence length="145" mass="16962">MSLHDAIMRGDNKAVEELLKGRVLEDDLNKGINTSEKRSTQNNVFNMMDMSSKPPDVYEQITDTLKKYKQRYEQVNALNKTTEGQKLPLEIISEIAKNLGMEKKDLEEWANKGGKKTRKRLIKKRKTRKNKSKKTKRTNKRKPRK</sequence>
<accession>A0A6C0IKY3</accession>
<reference evidence="3" key="1">
    <citation type="journal article" date="2020" name="Nature">
        <title>Giant virus diversity and host interactions through global metagenomics.</title>
        <authorList>
            <person name="Schulz F."/>
            <person name="Roux S."/>
            <person name="Paez-Espino D."/>
            <person name="Jungbluth S."/>
            <person name="Walsh D.A."/>
            <person name="Denef V.J."/>
            <person name="McMahon K.D."/>
            <person name="Konstantinidis K.T."/>
            <person name="Eloe-Fadrosh E.A."/>
            <person name="Kyrpides N.C."/>
            <person name="Woyke T."/>
        </authorList>
    </citation>
    <scope>NUCLEOTIDE SEQUENCE</scope>
    <source>
        <strain evidence="3">GVMAG-M-3300023210-19</strain>
    </source>
</reference>
<evidence type="ECO:0000256" key="2">
    <source>
        <dbReference type="SAM" id="MobiDB-lite"/>
    </source>
</evidence>
<evidence type="ECO:0000313" key="3">
    <source>
        <dbReference type="EMBL" id="QHT93290.1"/>
    </source>
</evidence>
<name>A0A6C0IKY3_9ZZZZ</name>
<organism evidence="3">
    <name type="scientific">viral metagenome</name>
    <dbReference type="NCBI Taxonomy" id="1070528"/>
    <lineage>
        <taxon>unclassified sequences</taxon>
        <taxon>metagenomes</taxon>
        <taxon>organismal metagenomes</taxon>
    </lineage>
</organism>
<feature type="coiled-coil region" evidence="1">
    <location>
        <begin position="58"/>
        <end position="85"/>
    </location>
</feature>
<dbReference type="AlphaFoldDB" id="A0A6C0IKY3"/>
<keyword evidence="1" id="KW-0175">Coiled coil</keyword>
<feature type="compositionally biased region" description="Basic residues" evidence="2">
    <location>
        <begin position="113"/>
        <end position="145"/>
    </location>
</feature>
<feature type="region of interest" description="Disordered" evidence="2">
    <location>
        <begin position="110"/>
        <end position="145"/>
    </location>
</feature>
<protein>
    <submittedName>
        <fullName evidence="3">Uncharacterized protein</fullName>
    </submittedName>
</protein>
<dbReference type="EMBL" id="MN740206">
    <property type="protein sequence ID" value="QHT93290.1"/>
    <property type="molecule type" value="Genomic_DNA"/>
</dbReference>
<evidence type="ECO:0000256" key="1">
    <source>
        <dbReference type="SAM" id="Coils"/>
    </source>
</evidence>
<proteinExistence type="predicted"/>